<dbReference type="PANTHER" id="PTHR31116:SF29">
    <property type="entry name" value="DNA GLYCOSYLASE SUPERFAMILY PROTEIN"/>
    <property type="match status" value="1"/>
</dbReference>
<feature type="binding site" evidence="1">
    <location>
        <position position="57"/>
    </location>
    <ligand>
        <name>Zn(2+)</name>
        <dbReference type="ChEBI" id="CHEBI:29105"/>
    </ligand>
</feature>
<dbReference type="STRING" id="246404.A0A507FAT2"/>
<name>A0A507FAT2_9FUNG</name>
<dbReference type="GO" id="GO:0008725">
    <property type="term" value="F:DNA-3-methyladenine glycosylase activity"/>
    <property type="evidence" value="ECO:0007669"/>
    <property type="project" value="InterPro"/>
</dbReference>
<proteinExistence type="predicted"/>
<dbReference type="InterPro" id="IPR011257">
    <property type="entry name" value="DNA_glycosylase"/>
</dbReference>
<accession>A0A507FAT2</accession>
<protein>
    <recommendedName>
        <fullName evidence="5">DNA-3-methyladenine glycosylase I</fullName>
    </recommendedName>
</protein>
<dbReference type="AlphaFoldDB" id="A0A507FAT2"/>
<keyword evidence="4" id="KW-1185">Reference proteome</keyword>
<dbReference type="InterPro" id="IPR005019">
    <property type="entry name" value="Adenine_glyco"/>
</dbReference>
<dbReference type="GO" id="GO:0046872">
    <property type="term" value="F:metal ion binding"/>
    <property type="evidence" value="ECO:0007669"/>
    <property type="project" value="UniProtKB-KW"/>
</dbReference>
<feature type="region of interest" description="Disordered" evidence="2">
    <location>
        <begin position="1"/>
        <end position="47"/>
    </location>
</feature>
<feature type="binding site" evidence="1">
    <location>
        <position position="225"/>
    </location>
    <ligand>
        <name>Zn(2+)</name>
        <dbReference type="ChEBI" id="CHEBI:29105"/>
    </ligand>
</feature>
<dbReference type="OrthoDB" id="3941538at2759"/>
<keyword evidence="1" id="KW-0862">Zinc</keyword>
<sequence length="238" mass="26402">MKRNLRSSNAAKSSLTKTKQDAAKKKTAKPSTRPPAKRKSAVAAAIPAHSEDSLTRCRWCTSDPEYMTYHDEVWGVPLHDEHTLFEMLILEGAQAGLNWLTILKRRDQYRQAFDNFDPAVVAKYDSAKVSSLLSQDSGIIRNKAKVASAISNATAFLAVQKEFGSFDEYVWRFKPGDSETGEFVHRATSAESVAMSADLKERGFTFVGPTICYAFMQAVGMVNDHEPACYRYSEVASG</sequence>
<dbReference type="Pfam" id="PF03352">
    <property type="entry name" value="Adenine_glyco"/>
    <property type="match status" value="1"/>
</dbReference>
<dbReference type="GO" id="GO:0006284">
    <property type="term" value="P:base-excision repair"/>
    <property type="evidence" value="ECO:0007669"/>
    <property type="project" value="InterPro"/>
</dbReference>
<comment type="caution">
    <text evidence="3">The sequence shown here is derived from an EMBL/GenBank/DDBJ whole genome shotgun (WGS) entry which is preliminary data.</text>
</comment>
<evidence type="ECO:0000313" key="3">
    <source>
        <dbReference type="EMBL" id="TPX73429.1"/>
    </source>
</evidence>
<evidence type="ECO:0000313" key="4">
    <source>
        <dbReference type="Proteomes" id="UP000320333"/>
    </source>
</evidence>
<keyword evidence="1" id="KW-0479">Metal-binding</keyword>
<dbReference type="Proteomes" id="UP000320333">
    <property type="component" value="Unassembled WGS sequence"/>
</dbReference>
<gene>
    <name evidence="3" type="ORF">CcCBS67573_g05303</name>
</gene>
<evidence type="ECO:0000256" key="1">
    <source>
        <dbReference type="PIRSR" id="PIRSR605019-1"/>
    </source>
</evidence>
<evidence type="ECO:0008006" key="5">
    <source>
        <dbReference type="Google" id="ProtNLM"/>
    </source>
</evidence>
<feature type="binding site" evidence="1">
    <location>
        <position position="229"/>
    </location>
    <ligand>
        <name>Zn(2+)</name>
        <dbReference type="ChEBI" id="CHEBI:29105"/>
    </ligand>
</feature>
<dbReference type="SUPFAM" id="SSF48150">
    <property type="entry name" value="DNA-glycosylase"/>
    <property type="match status" value="1"/>
</dbReference>
<reference evidence="3 4" key="1">
    <citation type="journal article" date="2019" name="Sci. Rep.">
        <title>Comparative genomics of chytrid fungi reveal insights into the obligate biotrophic and pathogenic lifestyle of Synchytrium endobioticum.</title>
        <authorList>
            <person name="van de Vossenberg B.T.L.H."/>
            <person name="Warris S."/>
            <person name="Nguyen H.D.T."/>
            <person name="van Gent-Pelzer M.P.E."/>
            <person name="Joly D.L."/>
            <person name="van de Geest H.C."/>
            <person name="Bonants P.J.M."/>
            <person name="Smith D.S."/>
            <person name="Levesque C.A."/>
            <person name="van der Lee T.A.J."/>
        </authorList>
    </citation>
    <scope>NUCLEOTIDE SEQUENCE [LARGE SCALE GENOMIC DNA]</scope>
    <source>
        <strain evidence="3 4">CBS 675.73</strain>
    </source>
</reference>
<evidence type="ECO:0000256" key="2">
    <source>
        <dbReference type="SAM" id="MobiDB-lite"/>
    </source>
</evidence>
<feature type="compositionally biased region" description="Polar residues" evidence="2">
    <location>
        <begin position="1"/>
        <end position="15"/>
    </location>
</feature>
<organism evidence="3 4">
    <name type="scientific">Chytriomyces confervae</name>
    <dbReference type="NCBI Taxonomy" id="246404"/>
    <lineage>
        <taxon>Eukaryota</taxon>
        <taxon>Fungi</taxon>
        <taxon>Fungi incertae sedis</taxon>
        <taxon>Chytridiomycota</taxon>
        <taxon>Chytridiomycota incertae sedis</taxon>
        <taxon>Chytridiomycetes</taxon>
        <taxon>Chytridiales</taxon>
        <taxon>Chytriomycetaceae</taxon>
        <taxon>Chytriomyces</taxon>
    </lineage>
</organism>
<feature type="binding site" evidence="1">
    <location>
        <position position="70"/>
    </location>
    <ligand>
        <name>Zn(2+)</name>
        <dbReference type="ChEBI" id="CHEBI:29105"/>
    </ligand>
</feature>
<dbReference type="PANTHER" id="PTHR31116">
    <property type="entry name" value="OS04G0501200 PROTEIN"/>
    <property type="match status" value="1"/>
</dbReference>
<dbReference type="EMBL" id="QEAP01000186">
    <property type="protein sequence ID" value="TPX73429.1"/>
    <property type="molecule type" value="Genomic_DNA"/>
</dbReference>
<dbReference type="Gene3D" id="1.10.340.30">
    <property type="entry name" value="Hypothetical protein, domain 2"/>
    <property type="match status" value="1"/>
</dbReference>